<keyword evidence="4" id="KW-0521">NADP</keyword>
<dbReference type="GO" id="GO:0004499">
    <property type="term" value="F:N,N-dimethylaniline monooxygenase activity"/>
    <property type="evidence" value="ECO:0007669"/>
    <property type="project" value="InterPro"/>
</dbReference>
<dbReference type="Pfam" id="PF00743">
    <property type="entry name" value="FMO-like"/>
    <property type="match status" value="1"/>
</dbReference>
<evidence type="ECO:0000256" key="3">
    <source>
        <dbReference type="ARBA" id="ARBA00022827"/>
    </source>
</evidence>
<dbReference type="OMA" id="CTGYKND"/>
<accession>M3D0R3</accession>
<dbReference type="GeneID" id="27906322"/>
<dbReference type="STRING" id="692275.M3D0R3"/>
<name>M3D0R3_SPHMS</name>
<evidence type="ECO:0000256" key="2">
    <source>
        <dbReference type="ARBA" id="ARBA00022630"/>
    </source>
</evidence>
<keyword evidence="8" id="KW-1185">Reference proteome</keyword>
<organism evidence="7 8">
    <name type="scientific">Sphaerulina musiva (strain SO2202)</name>
    <name type="common">Poplar stem canker fungus</name>
    <name type="synonym">Septoria musiva</name>
    <dbReference type="NCBI Taxonomy" id="692275"/>
    <lineage>
        <taxon>Eukaryota</taxon>
        <taxon>Fungi</taxon>
        <taxon>Dikarya</taxon>
        <taxon>Ascomycota</taxon>
        <taxon>Pezizomycotina</taxon>
        <taxon>Dothideomycetes</taxon>
        <taxon>Dothideomycetidae</taxon>
        <taxon>Mycosphaerellales</taxon>
        <taxon>Mycosphaerellaceae</taxon>
        <taxon>Sphaerulina</taxon>
    </lineage>
</organism>
<sequence length="580" mass="65640">MPPPRVAVIGAGPCGLVALKTLKEDGFDVILYERRDYVGGLWKYSTDDSISVADNTEFNSSKFRSALSDFPMPDDMADFPTAKQLYKYFCDYCTHFGLWEHIKLGHEVKKMQFLRATDSKTSGGLDYKVSFEKVAVATGPWTRPRPLKFPGLDQFKGRIVHSMHFHDPASYTGNVLVVGMSASAQDIVSALPGHASKVYLSHKSGVVLIPRYTRDGSTWDHGPTLNQTVWLAWLFTWLPKRYYEYLDGRLQRLSKWAYPNIPPSWNLSPPPSSAVAPPLVAAQLWPHLQSGFCELVPEVAGVCGDTVKLSSGGMHGTYRETLHEIDHIINCTGYDPDVPIIFDPPDAHPYPPSHNSFKPKFYHNTIPMHPDPELRTSLALLGHGTIFHSGFVRWEISSWAISQLWQGNSAMPSLREMEEWHARRVVWRDGVMREYGRKSTFFDMYLPFTDHVDWLDRTAGCGLREHFGIWERWINISAWKFWYQDRKFYNTCCHGLTSPAIFKLFDMGKRKPWKDAKRQILLDNSLAEEAAAERRRRLGKKEMQTQTQKQKQQGPTAANGGDGDGGGGDGCVVEGMKMGS</sequence>
<gene>
    <name evidence="7" type="ORF">SEPMUDRAFT_51132</name>
</gene>
<dbReference type="Proteomes" id="UP000016931">
    <property type="component" value="Unassembled WGS sequence"/>
</dbReference>
<dbReference type="PANTHER" id="PTHR23023">
    <property type="entry name" value="DIMETHYLANILINE MONOOXYGENASE"/>
    <property type="match status" value="1"/>
</dbReference>
<evidence type="ECO:0000256" key="5">
    <source>
        <dbReference type="ARBA" id="ARBA00023002"/>
    </source>
</evidence>
<comment type="similarity">
    <text evidence="1">Belongs to the FMO family.</text>
</comment>
<dbReference type="Gene3D" id="3.50.50.60">
    <property type="entry name" value="FAD/NAD(P)-binding domain"/>
    <property type="match status" value="1"/>
</dbReference>
<dbReference type="PRINTS" id="PR00370">
    <property type="entry name" value="FMOXYGENASE"/>
</dbReference>
<evidence type="ECO:0000256" key="6">
    <source>
        <dbReference type="SAM" id="MobiDB-lite"/>
    </source>
</evidence>
<keyword evidence="3" id="KW-0274">FAD</keyword>
<dbReference type="InterPro" id="IPR050346">
    <property type="entry name" value="FMO-like"/>
</dbReference>
<dbReference type="OrthoDB" id="66881at2759"/>
<feature type="compositionally biased region" description="Low complexity" evidence="6">
    <location>
        <begin position="544"/>
        <end position="553"/>
    </location>
</feature>
<dbReference type="GO" id="GO:0050661">
    <property type="term" value="F:NADP binding"/>
    <property type="evidence" value="ECO:0007669"/>
    <property type="project" value="InterPro"/>
</dbReference>
<dbReference type="eggNOG" id="KOG1399">
    <property type="taxonomic scope" value="Eukaryota"/>
</dbReference>
<reference evidence="7 8" key="1">
    <citation type="journal article" date="2012" name="PLoS Pathog.">
        <title>Diverse lifestyles and strategies of plant pathogenesis encoded in the genomes of eighteen Dothideomycetes fungi.</title>
        <authorList>
            <person name="Ohm R.A."/>
            <person name="Feau N."/>
            <person name="Henrissat B."/>
            <person name="Schoch C.L."/>
            <person name="Horwitz B.A."/>
            <person name="Barry K.W."/>
            <person name="Condon B.J."/>
            <person name="Copeland A.C."/>
            <person name="Dhillon B."/>
            <person name="Glaser F."/>
            <person name="Hesse C.N."/>
            <person name="Kosti I."/>
            <person name="LaButti K."/>
            <person name="Lindquist E.A."/>
            <person name="Lucas S."/>
            <person name="Salamov A.A."/>
            <person name="Bradshaw R.E."/>
            <person name="Ciuffetti L."/>
            <person name="Hamelin R.C."/>
            <person name="Kema G.H.J."/>
            <person name="Lawrence C."/>
            <person name="Scott J.A."/>
            <person name="Spatafora J.W."/>
            <person name="Turgeon B.G."/>
            <person name="de Wit P.J.G.M."/>
            <person name="Zhong S."/>
            <person name="Goodwin S.B."/>
            <person name="Grigoriev I.V."/>
        </authorList>
    </citation>
    <scope>NUCLEOTIDE SEQUENCE [LARGE SCALE GENOMIC DNA]</scope>
    <source>
        <strain evidence="7 8">SO2202</strain>
    </source>
</reference>
<feature type="compositionally biased region" description="Gly residues" evidence="6">
    <location>
        <begin position="560"/>
        <end position="570"/>
    </location>
</feature>
<dbReference type="HOGENOM" id="CLU_006909_8_1_1"/>
<proteinExistence type="inferred from homology"/>
<evidence type="ECO:0000256" key="1">
    <source>
        <dbReference type="ARBA" id="ARBA00009183"/>
    </source>
</evidence>
<dbReference type="EMBL" id="KB456268">
    <property type="protein sequence ID" value="EMF10073.1"/>
    <property type="molecule type" value="Genomic_DNA"/>
</dbReference>
<dbReference type="RefSeq" id="XP_016758194.1">
    <property type="nucleotide sequence ID" value="XM_016909185.1"/>
</dbReference>
<protein>
    <submittedName>
        <fullName evidence="7">FAD/NAD(P)-binding domain-containing protein</fullName>
    </submittedName>
</protein>
<dbReference type="InterPro" id="IPR036188">
    <property type="entry name" value="FAD/NAD-bd_sf"/>
</dbReference>
<dbReference type="SUPFAM" id="SSF51905">
    <property type="entry name" value="FAD/NAD(P)-binding domain"/>
    <property type="match status" value="1"/>
</dbReference>
<dbReference type="InterPro" id="IPR000960">
    <property type="entry name" value="Flavin_mOase"/>
</dbReference>
<evidence type="ECO:0000256" key="4">
    <source>
        <dbReference type="ARBA" id="ARBA00022857"/>
    </source>
</evidence>
<dbReference type="GO" id="GO:0050660">
    <property type="term" value="F:flavin adenine dinucleotide binding"/>
    <property type="evidence" value="ECO:0007669"/>
    <property type="project" value="InterPro"/>
</dbReference>
<evidence type="ECO:0000313" key="7">
    <source>
        <dbReference type="EMBL" id="EMF10073.1"/>
    </source>
</evidence>
<dbReference type="AlphaFoldDB" id="M3D0R3"/>
<keyword evidence="2" id="KW-0285">Flavoprotein</keyword>
<evidence type="ECO:0000313" key="8">
    <source>
        <dbReference type="Proteomes" id="UP000016931"/>
    </source>
</evidence>
<dbReference type="InterPro" id="IPR020946">
    <property type="entry name" value="Flavin_mOase-like"/>
</dbReference>
<feature type="region of interest" description="Disordered" evidence="6">
    <location>
        <begin position="533"/>
        <end position="580"/>
    </location>
</feature>
<keyword evidence="5" id="KW-0560">Oxidoreductase</keyword>